<comment type="caution">
    <text evidence="1">The sequence shown here is derived from an EMBL/GenBank/DDBJ whole genome shotgun (WGS) entry which is preliminary data.</text>
</comment>
<keyword evidence="2" id="KW-1185">Reference proteome</keyword>
<evidence type="ECO:0000313" key="2">
    <source>
        <dbReference type="Proteomes" id="UP000762676"/>
    </source>
</evidence>
<gene>
    <name evidence="1" type="ORF">ElyMa_005552000</name>
</gene>
<proteinExistence type="predicted"/>
<dbReference type="EMBL" id="BMAT01011069">
    <property type="protein sequence ID" value="GFR66172.1"/>
    <property type="molecule type" value="Genomic_DNA"/>
</dbReference>
<organism evidence="1 2">
    <name type="scientific">Elysia marginata</name>
    <dbReference type="NCBI Taxonomy" id="1093978"/>
    <lineage>
        <taxon>Eukaryota</taxon>
        <taxon>Metazoa</taxon>
        <taxon>Spiralia</taxon>
        <taxon>Lophotrochozoa</taxon>
        <taxon>Mollusca</taxon>
        <taxon>Gastropoda</taxon>
        <taxon>Heterobranchia</taxon>
        <taxon>Euthyneura</taxon>
        <taxon>Panpulmonata</taxon>
        <taxon>Sacoglossa</taxon>
        <taxon>Placobranchoidea</taxon>
        <taxon>Plakobranchidae</taxon>
        <taxon>Elysia</taxon>
    </lineage>
</organism>
<accession>A0AAV4EYG2</accession>
<sequence length="116" mass="13509">MTFIMKNIVPIKVAATNIPETFTNKIKKARESTQCSLQLFSQLRTQHIVQDCVHFNKHRSTTWSKVTSLRQTLHNTAQGVQLFSQLRTQHIVQDCYRHRSTTQFKVTSLRQTLHVS</sequence>
<name>A0AAV4EYG2_9GAST</name>
<protein>
    <submittedName>
        <fullName evidence="1">Uncharacterized protein</fullName>
    </submittedName>
</protein>
<evidence type="ECO:0000313" key="1">
    <source>
        <dbReference type="EMBL" id="GFR66172.1"/>
    </source>
</evidence>
<dbReference type="Proteomes" id="UP000762676">
    <property type="component" value="Unassembled WGS sequence"/>
</dbReference>
<dbReference type="AlphaFoldDB" id="A0AAV4EYG2"/>
<reference evidence="1 2" key="1">
    <citation type="journal article" date="2021" name="Elife">
        <title>Chloroplast acquisition without the gene transfer in kleptoplastic sea slugs, Plakobranchus ocellatus.</title>
        <authorList>
            <person name="Maeda T."/>
            <person name="Takahashi S."/>
            <person name="Yoshida T."/>
            <person name="Shimamura S."/>
            <person name="Takaki Y."/>
            <person name="Nagai Y."/>
            <person name="Toyoda A."/>
            <person name="Suzuki Y."/>
            <person name="Arimoto A."/>
            <person name="Ishii H."/>
            <person name="Satoh N."/>
            <person name="Nishiyama T."/>
            <person name="Hasebe M."/>
            <person name="Maruyama T."/>
            <person name="Minagawa J."/>
            <person name="Obokata J."/>
            <person name="Shigenobu S."/>
        </authorList>
    </citation>
    <scope>NUCLEOTIDE SEQUENCE [LARGE SCALE GENOMIC DNA]</scope>
</reference>